<dbReference type="Gene3D" id="3.10.450.40">
    <property type="match status" value="2"/>
</dbReference>
<evidence type="ECO:0000256" key="10">
    <source>
        <dbReference type="SAM" id="MobiDB-lite"/>
    </source>
</evidence>
<dbReference type="STRING" id="5643.A0A060S4E8"/>
<dbReference type="InterPro" id="IPR015798">
    <property type="entry name" value="Cu_amine_oxidase_C"/>
</dbReference>
<evidence type="ECO:0000256" key="7">
    <source>
        <dbReference type="PIRSR" id="PIRSR600269-50"/>
    </source>
</evidence>
<comment type="similarity">
    <text evidence="2 9">Belongs to the copper/topaquinone oxidase family.</text>
</comment>
<evidence type="ECO:0000313" key="15">
    <source>
        <dbReference type="Proteomes" id="UP000029665"/>
    </source>
</evidence>
<feature type="domain" description="DUF1965" evidence="13">
    <location>
        <begin position="289"/>
        <end position="339"/>
    </location>
</feature>
<evidence type="ECO:0000259" key="12">
    <source>
        <dbReference type="Pfam" id="PF01179"/>
    </source>
</evidence>
<dbReference type="Pfam" id="PF01179">
    <property type="entry name" value="Cu_amine_oxid"/>
    <property type="match status" value="1"/>
</dbReference>
<comment type="cofactor">
    <cofactor evidence="1">
        <name>Cu cation</name>
        <dbReference type="ChEBI" id="CHEBI:23378"/>
    </cofactor>
</comment>
<gene>
    <name evidence="14" type="ORF">BN946_scf184992.g25</name>
</gene>
<dbReference type="GO" id="GO:0005886">
    <property type="term" value="C:plasma membrane"/>
    <property type="evidence" value="ECO:0007669"/>
    <property type="project" value="TreeGrafter"/>
</dbReference>
<dbReference type="EMBL" id="CCBP010000033">
    <property type="protein sequence ID" value="CDO69076.1"/>
    <property type="molecule type" value="Genomic_DNA"/>
</dbReference>
<dbReference type="GO" id="GO:0005507">
    <property type="term" value="F:copper ion binding"/>
    <property type="evidence" value="ECO:0007669"/>
    <property type="project" value="InterPro"/>
</dbReference>
<dbReference type="PANTHER" id="PTHR10638">
    <property type="entry name" value="COPPER AMINE OXIDASE"/>
    <property type="match status" value="1"/>
</dbReference>
<feature type="modified residue" description="2',4',5'-topaquinone" evidence="8">
    <location>
        <position position="529"/>
    </location>
</feature>
<feature type="region of interest" description="Disordered" evidence="10">
    <location>
        <begin position="336"/>
        <end position="369"/>
    </location>
</feature>
<dbReference type="SUPFAM" id="SSF49998">
    <property type="entry name" value="Amine oxidase catalytic domain"/>
    <property type="match status" value="1"/>
</dbReference>
<dbReference type="OMA" id="SSMWNMN"/>
<dbReference type="InterPro" id="IPR036460">
    <property type="entry name" value="Cu_amine_oxidase_C_sf"/>
</dbReference>
<keyword evidence="11" id="KW-0472">Membrane</keyword>
<protein>
    <recommendedName>
        <fullName evidence="9">Amine oxidase</fullName>
        <ecNumber evidence="9">1.4.3.-</ecNumber>
    </recommendedName>
</protein>
<evidence type="ECO:0000313" key="14">
    <source>
        <dbReference type="EMBL" id="CDO69076.1"/>
    </source>
</evidence>
<evidence type="ECO:0000256" key="6">
    <source>
        <dbReference type="ARBA" id="ARBA00023008"/>
    </source>
</evidence>
<evidence type="ECO:0000256" key="3">
    <source>
        <dbReference type="ARBA" id="ARBA00022723"/>
    </source>
</evidence>
<comment type="cofactor">
    <cofactor evidence="9">
        <name>Cu cation</name>
        <dbReference type="ChEBI" id="CHEBI:23378"/>
    </cofactor>
    <text evidence="9">Contains 1 topaquinone per subunit.</text>
</comment>
<evidence type="ECO:0000256" key="9">
    <source>
        <dbReference type="RuleBase" id="RU000672"/>
    </source>
</evidence>
<dbReference type="PANTHER" id="PTHR10638:SF20">
    <property type="entry name" value="AMINE OXIDASE"/>
    <property type="match status" value="1"/>
</dbReference>
<reference evidence="14" key="1">
    <citation type="submission" date="2014-01" db="EMBL/GenBank/DDBJ databases">
        <title>The genome of the white-rot fungus Pycnoporus cinnabarinus: a basidiomycete model with a versatile arsenal for lignocellulosic biomass breakdown.</title>
        <authorList>
            <person name="Levasseur A."/>
            <person name="Lomascolo A."/>
            <person name="Ruiz-Duenas F.J."/>
            <person name="Uzan E."/>
            <person name="Piumi F."/>
            <person name="Kues U."/>
            <person name="Ram A.F.J."/>
            <person name="Murat C."/>
            <person name="Haon M."/>
            <person name="Benoit I."/>
            <person name="Arfi Y."/>
            <person name="Chevret D."/>
            <person name="Drula E."/>
            <person name="Kwon M.J."/>
            <person name="Gouret P."/>
            <person name="Lesage-Meessen L."/>
            <person name="Lombard V."/>
            <person name="Mariette J."/>
            <person name="Noirot C."/>
            <person name="Park J."/>
            <person name="Patyshakuliyeva A."/>
            <person name="Wieneger R.A.B."/>
            <person name="Wosten H.A.B."/>
            <person name="Martin F."/>
            <person name="Coutinho P.M."/>
            <person name="de Vries R."/>
            <person name="Martinez A.T."/>
            <person name="Klopp C."/>
            <person name="Pontarotti P."/>
            <person name="Henrissat B."/>
            <person name="Record E."/>
        </authorList>
    </citation>
    <scope>NUCLEOTIDE SEQUENCE [LARGE SCALE GENOMIC DNA]</scope>
    <source>
        <strain evidence="14">BRFM137</strain>
    </source>
</reference>
<dbReference type="GO" id="GO:0009308">
    <property type="term" value="P:amine metabolic process"/>
    <property type="evidence" value="ECO:0007669"/>
    <property type="project" value="UniProtKB-UniRule"/>
</dbReference>
<evidence type="ECO:0000256" key="11">
    <source>
        <dbReference type="SAM" id="Phobius"/>
    </source>
</evidence>
<dbReference type="EC" id="1.4.3.-" evidence="9"/>
<dbReference type="Pfam" id="PF09248">
    <property type="entry name" value="DUF1965"/>
    <property type="match status" value="1"/>
</dbReference>
<dbReference type="OrthoDB" id="3341590at2759"/>
<keyword evidence="15" id="KW-1185">Reference proteome</keyword>
<evidence type="ECO:0000256" key="5">
    <source>
        <dbReference type="ARBA" id="ARBA00023002"/>
    </source>
</evidence>
<dbReference type="Gene3D" id="2.70.98.20">
    <property type="entry name" value="Copper amine oxidase, catalytic domain"/>
    <property type="match status" value="1"/>
</dbReference>
<dbReference type="HOGENOM" id="CLU_015739_0_0_1"/>
<evidence type="ECO:0000256" key="4">
    <source>
        <dbReference type="ARBA" id="ARBA00022772"/>
    </source>
</evidence>
<feature type="active site" description="Proton acceptor" evidence="7">
    <location>
        <position position="446"/>
    </location>
</feature>
<dbReference type="InterPro" id="IPR000269">
    <property type="entry name" value="Cu_amine_oxidase"/>
</dbReference>
<dbReference type="InterPro" id="IPR016182">
    <property type="entry name" value="Cu_amine_oxidase_N-reg"/>
</dbReference>
<proteinExistence type="inferred from homology"/>
<dbReference type="InterPro" id="IPR015328">
    <property type="entry name" value="DUF1965"/>
</dbReference>
<dbReference type="PROSITE" id="PS01164">
    <property type="entry name" value="COPPER_AMINE_OXID_1"/>
    <property type="match status" value="1"/>
</dbReference>
<keyword evidence="4 7" id="KW-0801">TPQ</keyword>
<dbReference type="Proteomes" id="UP000029665">
    <property type="component" value="Unassembled WGS sequence"/>
</dbReference>
<feature type="domain" description="Copper amine oxidase catalytic" evidence="12">
    <location>
        <begin position="372"/>
        <end position="779"/>
    </location>
</feature>
<comment type="caution">
    <text evidence="14">The sequence shown here is derived from an EMBL/GenBank/DDBJ whole genome shotgun (WGS) entry which is preliminary data.</text>
</comment>
<keyword evidence="6 9" id="KW-0186">Copper</keyword>
<dbReference type="PRINTS" id="PR00766">
    <property type="entry name" value="CUDAOXIDASE"/>
</dbReference>
<organism evidence="14 15">
    <name type="scientific">Pycnoporus cinnabarinus</name>
    <name type="common">Cinnabar-red polypore</name>
    <name type="synonym">Trametes cinnabarina</name>
    <dbReference type="NCBI Taxonomy" id="5643"/>
    <lineage>
        <taxon>Eukaryota</taxon>
        <taxon>Fungi</taxon>
        <taxon>Dikarya</taxon>
        <taxon>Basidiomycota</taxon>
        <taxon>Agaricomycotina</taxon>
        <taxon>Agaricomycetes</taxon>
        <taxon>Polyporales</taxon>
        <taxon>Polyporaceae</taxon>
        <taxon>Trametes</taxon>
    </lineage>
</organism>
<dbReference type="AlphaFoldDB" id="A0A060S4E8"/>
<dbReference type="GO" id="GO:0048038">
    <property type="term" value="F:quinone binding"/>
    <property type="evidence" value="ECO:0007669"/>
    <property type="project" value="InterPro"/>
</dbReference>
<name>A0A060S4E8_PYCCI</name>
<dbReference type="SUPFAM" id="SSF54416">
    <property type="entry name" value="Amine oxidase N-terminal region"/>
    <property type="match status" value="2"/>
</dbReference>
<keyword evidence="11" id="KW-1133">Transmembrane helix</keyword>
<keyword evidence="3 9" id="KW-0479">Metal-binding</keyword>
<sequence>MAAPAGYEPLPKHDHEFEGLAEPAAASHLSGRGRAVRSRRLLFSLVALLGVIGITAFYSFAPPQHATYASERVPCTSYTDDVDDRLQKCPSGLPPPAHPPAKVNPFASLTIDETVSISKWLVAPERGLNLTRGDKAILSDNFIYHIDAFRPAKKDAVAYLDNPEAVSPPERFARVTIHHGAADDPHVMDYLVGPLPVSAKTSMRRLTEIYHRDSIPYNARGFTTLGELTPLLARIMPPLAEVTEDLFGGSARGLPNDTLVAAIMAPLSFDGSFRRGWVSWRRNTPGPWLHPVNFFQYVDFSGTDPSQWKLLKLVYNHQVFNSTDAFLAAYHDGTLKRHPDRPDQDPAQGGWSTRKRPSTSSARDLDHLPGPRSVSFAGLRFRVDRATQYVSWMGWGMYLGFDRDMGLSLWDLRFKGERIIYELAPQEAIAQYAGNDPMQTTTAWLDRFFGMGSAVRDMIPGYDCPHEAVYLPATTHNFEGSIVRSRAICIFEHDAARPITRHTGYSDGEFGATRGYQLVIRSVSTVGNYDYLFDYIFQIDGTIEVRLSASGYLQGGYWEPAQEGYGTAIRDTTMGSLHDHVINYKVDLDVAGTENSLLFTSTTQETITQPWFEDDWGAEVIQQKISKRYIETEDDALLKFPANLQGGYSLVNKDAKNRWGIPRGYAIHPGYSPIHNTVVGSKRLLNNANWARYNLAVSKRKETEPSSSCQWNLNLPGDPMIDFHKFFDGENITQEDLVAWVNVGMHHLPQAEDSPNTRTNLAASSFFLTPLNYFDEDVSMESINSILLSAPVKPGEPWTFDDYGVVPVNCAPDAVPPFEYVGVQTYGLDGEPAPPTTAEEMRKSAELYHRIKVEL</sequence>
<dbReference type="GO" id="GO:0008131">
    <property type="term" value="F:primary methylamine oxidase activity"/>
    <property type="evidence" value="ECO:0007669"/>
    <property type="project" value="InterPro"/>
</dbReference>
<feature type="transmembrane region" description="Helical" evidence="11">
    <location>
        <begin position="41"/>
        <end position="61"/>
    </location>
</feature>
<keyword evidence="5 9" id="KW-0560">Oxidoreductase</keyword>
<comment type="PTM">
    <text evidence="8 9">Topaquinone (TPQ) is generated by copper-dependent autoxidation of a specific tyrosyl residue.</text>
</comment>
<dbReference type="InterPro" id="IPR049948">
    <property type="entry name" value="Cu_Am_ox_TPQ-bd"/>
</dbReference>
<accession>A0A060S4E8</accession>
<evidence type="ECO:0000256" key="8">
    <source>
        <dbReference type="PIRSR" id="PIRSR600269-51"/>
    </source>
</evidence>
<evidence type="ECO:0000256" key="1">
    <source>
        <dbReference type="ARBA" id="ARBA00001935"/>
    </source>
</evidence>
<evidence type="ECO:0000259" key="13">
    <source>
        <dbReference type="Pfam" id="PF09248"/>
    </source>
</evidence>
<feature type="active site" description="Schiff-base intermediate with substrate; via topaquinone" evidence="7">
    <location>
        <position position="529"/>
    </location>
</feature>
<keyword evidence="11" id="KW-0812">Transmembrane</keyword>
<evidence type="ECO:0000256" key="2">
    <source>
        <dbReference type="ARBA" id="ARBA00007983"/>
    </source>
</evidence>